<reference evidence="1" key="2">
    <citation type="journal article" date="2022" name="Res Sq">
        <title>Evolution of multicellular longitudinally dividing oral cavity symbionts (Neisseriaceae).</title>
        <authorList>
            <person name="Nyongesa S."/>
            <person name="Weber P."/>
            <person name="Bernet E."/>
            <person name="Pullido F."/>
            <person name="Nieckarz M."/>
            <person name="Delaby M."/>
            <person name="Nieves C."/>
            <person name="Viehboeck T."/>
            <person name="Krause N."/>
            <person name="Rivera-Millot A."/>
            <person name="Nakamura A."/>
            <person name="Vischer N."/>
            <person name="VanNieuwenhze M."/>
            <person name="Brun Y."/>
            <person name="Cava F."/>
            <person name="Bulgheresi S."/>
            <person name="Veyrier F."/>
        </authorList>
    </citation>
    <scope>NUCLEOTIDE SEQUENCE</scope>
    <source>
        <strain evidence="1">SAG 1488-6</strain>
    </source>
</reference>
<gene>
    <name evidence="1" type="ORF">LVJ81_04860</name>
</gene>
<reference evidence="1" key="1">
    <citation type="submission" date="2021-12" db="EMBL/GenBank/DDBJ databases">
        <authorList>
            <person name="Veyrier F.J."/>
        </authorList>
    </citation>
    <scope>NUCLEOTIDE SEQUENCE</scope>
    <source>
        <strain evidence="1">SAG 1488-6</strain>
    </source>
</reference>
<dbReference type="RefSeq" id="WP_155970567.1">
    <property type="nucleotide sequence ID" value="NZ_CP091512.1"/>
</dbReference>
<evidence type="ECO:0000313" key="2">
    <source>
        <dbReference type="Proteomes" id="UP000832034"/>
    </source>
</evidence>
<proteinExistence type="predicted"/>
<name>A0ABY4ECA9_VITST</name>
<accession>A0ABY4ECA9</accession>
<dbReference type="EMBL" id="CP091512">
    <property type="protein sequence ID" value="UOO93361.1"/>
    <property type="molecule type" value="Genomic_DNA"/>
</dbReference>
<protein>
    <submittedName>
        <fullName evidence="1">Uncharacterized protein</fullName>
    </submittedName>
</protein>
<sequence length="62" mass="7111">MALFRSTRKHHEVTRMSEGKHNCYIRLITGLPTPPATEKQKQTAARRIQASINATYKERTAD</sequence>
<dbReference type="Proteomes" id="UP000832034">
    <property type="component" value="Chromosome"/>
</dbReference>
<organism evidence="1 2">
    <name type="scientific">Vitreoscilla stercoraria</name>
    <dbReference type="NCBI Taxonomy" id="61"/>
    <lineage>
        <taxon>Bacteria</taxon>
        <taxon>Pseudomonadati</taxon>
        <taxon>Pseudomonadota</taxon>
        <taxon>Betaproteobacteria</taxon>
        <taxon>Neisseriales</taxon>
        <taxon>Neisseriaceae</taxon>
        <taxon>Vitreoscilla</taxon>
    </lineage>
</organism>
<keyword evidence="2" id="KW-1185">Reference proteome</keyword>
<evidence type="ECO:0000313" key="1">
    <source>
        <dbReference type="EMBL" id="UOO93361.1"/>
    </source>
</evidence>